<dbReference type="AlphaFoldDB" id="A0A3S9PBS5"/>
<accession>A0A3S9PBS5</accession>
<reference evidence="1 2" key="1">
    <citation type="submission" date="2018-12" db="EMBL/GenBank/DDBJ databases">
        <title>The whole draft genome of Streptomyce luteoverticillatus CGMCC 15060.</title>
        <authorList>
            <person name="Feng Z."/>
            <person name="Chen G."/>
            <person name="Zhang J."/>
            <person name="Zhu H."/>
            <person name="Yu X."/>
            <person name="Zhang W."/>
            <person name="Zhang X."/>
        </authorList>
    </citation>
    <scope>NUCLEOTIDE SEQUENCE [LARGE SCALE GENOMIC DNA]</scope>
    <source>
        <strain evidence="1 2">CGMCC 15060</strain>
    </source>
</reference>
<protein>
    <submittedName>
        <fullName evidence="1">Uncharacterized protein</fullName>
    </submittedName>
</protein>
<gene>
    <name evidence="1" type="ORF">EKH77_00130</name>
</gene>
<evidence type="ECO:0000313" key="2">
    <source>
        <dbReference type="Proteomes" id="UP000267900"/>
    </source>
</evidence>
<dbReference type="OrthoDB" id="4078255at2"/>
<organism evidence="1 2">
    <name type="scientific">Streptomyces luteoverticillatus</name>
    <name type="common">Streptoverticillium luteoverticillatus</name>
    <dbReference type="NCBI Taxonomy" id="66425"/>
    <lineage>
        <taxon>Bacteria</taxon>
        <taxon>Bacillati</taxon>
        <taxon>Actinomycetota</taxon>
        <taxon>Actinomycetes</taxon>
        <taxon>Kitasatosporales</taxon>
        <taxon>Streptomycetaceae</taxon>
        <taxon>Streptomyces</taxon>
    </lineage>
</organism>
<keyword evidence="2" id="KW-1185">Reference proteome</keyword>
<dbReference type="RefSeq" id="WP_126912405.1">
    <property type="nucleotide sequence ID" value="NZ_CP034587.1"/>
</dbReference>
<dbReference type="EMBL" id="CP034587">
    <property type="protein sequence ID" value="AZQ69840.1"/>
    <property type="molecule type" value="Genomic_DNA"/>
</dbReference>
<evidence type="ECO:0000313" key="1">
    <source>
        <dbReference type="EMBL" id="AZQ69840.1"/>
    </source>
</evidence>
<name>A0A3S9PBS5_STRLT</name>
<proteinExistence type="predicted"/>
<sequence>MLRNFTKKFTFSASTTTRQPPTGLTLTIQGHSYPLTALGDTEAGAGFYRYSRNGAGDVFFDATSLGPRGQAHKTISDPELEKYVLQYFKGELVLYRGIAGWHPAWVPLRYGTPPGVQPLGTGNAPDFDTYKTRFIPFSPVEAIAAGAAISRSGMNMPRDDLRFVHGYDRSDDSFIVGAVAKFSVPATMAVGFFNATEIQLPGPLTAVDGLSVRFIEMRTPLSAVAHGYPGDPLRDVLPAEPTEQEKQAFIQKFGSLLNPPPRA</sequence>
<dbReference type="Proteomes" id="UP000267900">
    <property type="component" value="Chromosome"/>
</dbReference>